<dbReference type="eggNOG" id="COG2206">
    <property type="taxonomic scope" value="Bacteria"/>
</dbReference>
<feature type="transmembrane region" description="Helical" evidence="1">
    <location>
        <begin position="184"/>
        <end position="206"/>
    </location>
</feature>
<keyword evidence="4" id="KW-0378">Hydrolase</keyword>
<reference evidence="4 5" key="2">
    <citation type="journal article" date="2009" name="Proc. Natl. Acad. Sci. U.S.A.">
        <title>On the chimeric nature, thermophilic origin, and phylogenetic placement of the Thermotogales.</title>
        <authorList>
            <person name="Zhaxybayeva O."/>
            <person name="Swithers K.S."/>
            <person name="Lapierre P."/>
            <person name="Fournier G.P."/>
            <person name="Bickhart D.M."/>
            <person name="DeBoy R.T."/>
            <person name="Nelson K.E."/>
            <person name="Nesbo C.L."/>
            <person name="Doolittle W.F."/>
            <person name="Gogarten J.P."/>
            <person name="Noll K.M."/>
        </authorList>
    </citation>
    <scope>NUCLEOTIDE SEQUENCE [LARGE SCALE GENOMIC DNA]</scope>
    <source>
        <strain evidence="5">ATCC BAA-488 / DSM 13995 / JCM 10881 / RKU-1</strain>
    </source>
</reference>
<feature type="transmembrane region" description="Helical" evidence="1">
    <location>
        <begin position="212"/>
        <end position="230"/>
    </location>
</feature>
<keyword evidence="1" id="KW-0472">Membrane</keyword>
<dbReference type="EMBL" id="CP000702">
    <property type="protein sequence ID" value="ABQ47340.1"/>
    <property type="molecule type" value="Genomic_DNA"/>
</dbReference>
<reference evidence="5" key="1">
    <citation type="submission" date="2007-05" db="EMBL/GenBank/DDBJ databases">
        <title>Complete sequence of Thermotoga petrophila RKU-1.</title>
        <authorList>
            <consortium name="US DOE Joint Genome Institute"/>
            <person name="Copeland A."/>
            <person name="Lucas S."/>
            <person name="Lapidus A."/>
            <person name="Barry K."/>
            <person name="Glavina del Rio T."/>
            <person name="Dalin E."/>
            <person name="Tice H."/>
            <person name="Pitluck S."/>
            <person name="Sims D."/>
            <person name="Brettin T."/>
            <person name="Bruce D."/>
            <person name="Detter J.C."/>
            <person name="Han C."/>
            <person name="Tapia R."/>
            <person name="Schmutz J."/>
            <person name="Larimer F."/>
            <person name="Land M."/>
            <person name="Hauser L."/>
            <person name="Kyrpides N."/>
            <person name="Mikhailova N."/>
            <person name="Nelson K."/>
            <person name="Gogarten J.P."/>
            <person name="Noll K."/>
            <person name="Richardson P."/>
        </authorList>
    </citation>
    <scope>NUCLEOTIDE SEQUENCE [LARGE SCALE GENOMIC DNA]</scope>
    <source>
        <strain evidence="5">ATCC BAA-488 / DSM 13995 / JCM 10881 / RKU-1</strain>
    </source>
</reference>
<keyword evidence="1" id="KW-1133">Transmembrane helix</keyword>
<evidence type="ECO:0000313" key="4">
    <source>
        <dbReference type="EMBL" id="ABQ47340.1"/>
    </source>
</evidence>
<dbReference type="GO" id="GO:0016787">
    <property type="term" value="F:hydrolase activity"/>
    <property type="evidence" value="ECO:0007669"/>
    <property type="project" value="UniProtKB-KW"/>
</dbReference>
<feature type="transmembrane region" description="Helical" evidence="1">
    <location>
        <begin position="147"/>
        <end position="172"/>
    </location>
</feature>
<dbReference type="InterPro" id="IPR006675">
    <property type="entry name" value="HDIG_dom"/>
</dbReference>
<dbReference type="InterPro" id="IPR048430">
    <property type="entry name" value="MASE9"/>
</dbReference>
<dbReference type="SMART" id="SM00471">
    <property type="entry name" value="HDc"/>
    <property type="match status" value="1"/>
</dbReference>
<protein>
    <submittedName>
        <fullName evidence="4">Metal dependent phosphohydrolase</fullName>
    </submittedName>
</protein>
<accession>A5IMB7</accession>
<dbReference type="Pfam" id="PF20972">
    <property type="entry name" value="MASE9"/>
    <property type="match status" value="1"/>
</dbReference>
<evidence type="ECO:0000259" key="3">
    <source>
        <dbReference type="PROSITE" id="PS51832"/>
    </source>
</evidence>
<feature type="domain" description="HD" evidence="2">
    <location>
        <begin position="256"/>
        <end position="379"/>
    </location>
</feature>
<dbReference type="HOGENOM" id="CLU_000445_92_14_0"/>
<dbReference type="Proteomes" id="UP000006558">
    <property type="component" value="Chromosome"/>
</dbReference>
<dbReference type="PROSITE" id="PS51832">
    <property type="entry name" value="HD_GYP"/>
    <property type="match status" value="1"/>
</dbReference>
<keyword evidence="1" id="KW-0812">Transmembrane</keyword>
<feature type="transmembrane region" description="Helical" evidence="1">
    <location>
        <begin position="41"/>
        <end position="57"/>
    </location>
</feature>
<dbReference type="STRING" id="390874.Tpet_1326"/>
<dbReference type="Pfam" id="PF13487">
    <property type="entry name" value="HD_5"/>
    <property type="match status" value="1"/>
</dbReference>
<evidence type="ECO:0000259" key="2">
    <source>
        <dbReference type="PROSITE" id="PS51831"/>
    </source>
</evidence>
<dbReference type="NCBIfam" id="TIGR00277">
    <property type="entry name" value="HDIG"/>
    <property type="match status" value="1"/>
</dbReference>
<sequence length="428" mass="49386">MKEKKDFGERNFLVYSSLILVGFLFLFFLDLENLFQNPHNWSLIILFFLTNLFFDAVNIKTLEFTRGKVETSAVFIVNIFTAALLNPLEASLVAASSAITFKIIKLFFGERYPVSRYIFNFSQLAVTTYVTSFLFHRLSGTNTFQNILAILLSTVVYFLINNIFVFFGVYILTKGDIRETASKVLYGPVTSMALMIPVIAVIYILYQYIGFIAIPVSLAAVLSIQVGNYYRYKYYEAKLEHLKLLAKSLEEKDEYTRGHSERVAELAKKMAKRLGFSPKMVERIYNAAFLHDIGKIGIPDHILKKPTILSKEEMSIVKNHPIMGEDILREVDIFNNRESKWVRHHHERWDGKGYPDGLRGEEIPLPSRIISVADVYEALTSDRPYRKALSYEETKEIMMKNMKGVVLDPRLVDLLFEILEEEKEEEKP</sequence>
<dbReference type="PANTHER" id="PTHR43155">
    <property type="entry name" value="CYCLIC DI-GMP PHOSPHODIESTERASE PA4108-RELATED"/>
    <property type="match status" value="1"/>
</dbReference>
<dbReference type="InterPro" id="IPR037522">
    <property type="entry name" value="HD_GYP_dom"/>
</dbReference>
<dbReference type="PANTHER" id="PTHR43155:SF2">
    <property type="entry name" value="CYCLIC DI-GMP PHOSPHODIESTERASE PA4108"/>
    <property type="match status" value="1"/>
</dbReference>
<feature type="transmembrane region" description="Helical" evidence="1">
    <location>
        <begin position="12"/>
        <end position="29"/>
    </location>
</feature>
<proteinExistence type="predicted"/>
<dbReference type="InterPro" id="IPR006674">
    <property type="entry name" value="HD_domain"/>
</dbReference>
<dbReference type="CDD" id="cd00077">
    <property type="entry name" value="HDc"/>
    <property type="match status" value="1"/>
</dbReference>
<dbReference type="SUPFAM" id="SSF109604">
    <property type="entry name" value="HD-domain/PDEase-like"/>
    <property type="match status" value="1"/>
</dbReference>
<feature type="transmembrane region" description="Helical" evidence="1">
    <location>
        <begin position="117"/>
        <end position="135"/>
    </location>
</feature>
<dbReference type="AlphaFoldDB" id="A5IMB7"/>
<dbReference type="KEGG" id="tpt:Tpet_1326"/>
<feature type="transmembrane region" description="Helical" evidence="1">
    <location>
        <begin position="69"/>
        <end position="85"/>
    </location>
</feature>
<dbReference type="InterPro" id="IPR003607">
    <property type="entry name" value="HD/PDEase_dom"/>
</dbReference>
<name>A5IMB7_THEP1</name>
<organism evidence="4 5">
    <name type="scientific">Thermotoga petrophila (strain ATCC BAA-488 / DSM 13995 / JCM 10881 / RKU-1)</name>
    <dbReference type="NCBI Taxonomy" id="390874"/>
    <lineage>
        <taxon>Bacteria</taxon>
        <taxon>Thermotogati</taxon>
        <taxon>Thermotogota</taxon>
        <taxon>Thermotogae</taxon>
        <taxon>Thermotogales</taxon>
        <taxon>Thermotogaceae</taxon>
        <taxon>Thermotoga</taxon>
    </lineage>
</organism>
<dbReference type="Gene3D" id="1.10.3210.10">
    <property type="entry name" value="Hypothetical protein af1432"/>
    <property type="match status" value="1"/>
</dbReference>
<gene>
    <name evidence="4" type="ordered locus">Tpet_1326</name>
</gene>
<dbReference type="PROSITE" id="PS51831">
    <property type="entry name" value="HD"/>
    <property type="match status" value="1"/>
</dbReference>
<evidence type="ECO:0000313" key="5">
    <source>
        <dbReference type="Proteomes" id="UP000006558"/>
    </source>
</evidence>
<dbReference type="RefSeq" id="WP_011943808.1">
    <property type="nucleotide sequence ID" value="NC_009486.1"/>
</dbReference>
<evidence type="ECO:0000256" key="1">
    <source>
        <dbReference type="SAM" id="Phobius"/>
    </source>
</evidence>
<feature type="domain" description="HD-GYP" evidence="3">
    <location>
        <begin position="234"/>
        <end position="428"/>
    </location>
</feature>